<keyword evidence="2" id="KW-1185">Reference proteome</keyword>
<evidence type="ECO:0000313" key="2">
    <source>
        <dbReference type="Proteomes" id="UP000283530"/>
    </source>
</evidence>
<accession>A0A443NYE8</accession>
<organism evidence="1 2">
    <name type="scientific">Cinnamomum micranthum f. kanehirae</name>
    <dbReference type="NCBI Taxonomy" id="337451"/>
    <lineage>
        <taxon>Eukaryota</taxon>
        <taxon>Viridiplantae</taxon>
        <taxon>Streptophyta</taxon>
        <taxon>Embryophyta</taxon>
        <taxon>Tracheophyta</taxon>
        <taxon>Spermatophyta</taxon>
        <taxon>Magnoliopsida</taxon>
        <taxon>Magnoliidae</taxon>
        <taxon>Laurales</taxon>
        <taxon>Lauraceae</taxon>
        <taxon>Cinnamomum</taxon>
    </lineage>
</organism>
<protein>
    <submittedName>
        <fullName evidence="1">Uncharacterized protein</fullName>
    </submittedName>
</protein>
<dbReference type="OrthoDB" id="10004661at2759"/>
<reference evidence="1 2" key="1">
    <citation type="journal article" date="2019" name="Nat. Plants">
        <title>Stout camphor tree genome fills gaps in understanding of flowering plant genome evolution.</title>
        <authorList>
            <person name="Chaw S.M."/>
            <person name="Liu Y.C."/>
            <person name="Wu Y.W."/>
            <person name="Wang H.Y."/>
            <person name="Lin C.I."/>
            <person name="Wu C.S."/>
            <person name="Ke H.M."/>
            <person name="Chang L.Y."/>
            <person name="Hsu C.Y."/>
            <person name="Yang H.T."/>
            <person name="Sudianto E."/>
            <person name="Hsu M.H."/>
            <person name="Wu K.P."/>
            <person name="Wang L.N."/>
            <person name="Leebens-Mack J.H."/>
            <person name="Tsai I.J."/>
        </authorList>
    </citation>
    <scope>NUCLEOTIDE SEQUENCE [LARGE SCALE GENOMIC DNA]</scope>
    <source>
        <strain evidence="2">cv. Chaw 1501</strain>
        <tissue evidence="1">Young leaves</tissue>
    </source>
</reference>
<evidence type="ECO:0000313" key="1">
    <source>
        <dbReference type="EMBL" id="RWR83557.1"/>
    </source>
</evidence>
<dbReference type="Proteomes" id="UP000283530">
    <property type="component" value="Unassembled WGS sequence"/>
</dbReference>
<comment type="caution">
    <text evidence="1">The sequence shown here is derived from an EMBL/GenBank/DDBJ whole genome shotgun (WGS) entry which is preliminary data.</text>
</comment>
<dbReference type="AlphaFoldDB" id="A0A443NYE8"/>
<proteinExistence type="predicted"/>
<dbReference type="EMBL" id="QPKB01000004">
    <property type="protein sequence ID" value="RWR83557.1"/>
    <property type="molecule type" value="Genomic_DNA"/>
</dbReference>
<sequence>MPWHITFPHLYFSNGLPMPFTMYAFSNCYFKVQTQPNAHVQALRGWLQIRACYHNLRGSLPLPSRGHTPRHWFHNSPQFHFSPRKNVWLSIDTDNTDESELKKVKENASELLREFETCVVCTSFFRSVELPFEADPQGDGVP</sequence>
<gene>
    <name evidence="1" type="ORF">CKAN_01231500</name>
</gene>
<name>A0A443NYE8_9MAGN</name>